<organism evidence="1">
    <name type="scientific">Schaalia odontolytica</name>
    <dbReference type="NCBI Taxonomy" id="1660"/>
    <lineage>
        <taxon>Bacteria</taxon>
        <taxon>Bacillati</taxon>
        <taxon>Actinomycetota</taxon>
        <taxon>Actinomycetes</taxon>
        <taxon>Actinomycetales</taxon>
        <taxon>Actinomycetaceae</taxon>
        <taxon>Schaalia</taxon>
    </lineage>
</organism>
<dbReference type="EMBL" id="CACRSM010000002">
    <property type="protein sequence ID" value="VYS78634.1"/>
    <property type="molecule type" value="Genomic_DNA"/>
</dbReference>
<name>A0A6N2RD85_9ACTO</name>
<protein>
    <submittedName>
        <fullName evidence="1">Uncharacterized protein</fullName>
    </submittedName>
</protein>
<evidence type="ECO:0000313" key="1">
    <source>
        <dbReference type="EMBL" id="VYS78634.1"/>
    </source>
</evidence>
<gene>
    <name evidence="1" type="ORF">AOLFYP35_00297</name>
</gene>
<accession>A0A6N2RD85</accession>
<reference evidence="1" key="1">
    <citation type="submission" date="2019-11" db="EMBL/GenBank/DDBJ databases">
        <authorList>
            <person name="Feng L."/>
        </authorList>
    </citation>
    <scope>NUCLEOTIDE SEQUENCE</scope>
    <source>
        <strain evidence="1">AodontolyticusLFYP35</strain>
    </source>
</reference>
<sequence length="275" mass="30121">MPLYPSLTQIARLSAMGMFSGPQASASSAQAIVSRLRRGQEWASRRLPSLIARFAEFSSSDVQESVYLDLPIIERRSAMVQWADFADEWGVRARSLPSAATLCTALGVLAKHSLSVSGPSGAAAYLVAPNVLEAGVRAKFDLGDWAKWVSLRAGVDTWLSMRTPFYREYCRELVAAAPIDAIDAEELARQLLLRECIIDVFMDSLTPKDLSSINWITAHRPADFMVDGALISLLGGVAPAGITQLRREMANEVHQILTGPGLESILNNRMWPSFQ</sequence>
<proteinExistence type="predicted"/>
<dbReference type="AlphaFoldDB" id="A0A6N2RD85"/>